<dbReference type="OrthoDB" id="9770388at2"/>
<accession>A0A2S8FY95</accession>
<reference evidence="3 4" key="1">
    <citation type="submission" date="2018-02" db="EMBL/GenBank/DDBJ databases">
        <title>Comparative genomes isolates from brazilian mangrove.</title>
        <authorList>
            <person name="Araujo J.E."/>
            <person name="Taketani R.G."/>
            <person name="Silva M.C.P."/>
            <person name="Loureco M.V."/>
            <person name="Andreote F.D."/>
        </authorList>
    </citation>
    <scope>NUCLEOTIDE SEQUENCE [LARGE SCALE GENOMIC DNA]</scope>
    <source>
        <strain evidence="3 4">Hex-1 MGV</strain>
    </source>
</reference>
<dbReference type="EMBL" id="PUHY01000005">
    <property type="protein sequence ID" value="PQO37159.1"/>
    <property type="molecule type" value="Genomic_DNA"/>
</dbReference>
<evidence type="ECO:0000256" key="1">
    <source>
        <dbReference type="ARBA" id="ARBA00007068"/>
    </source>
</evidence>
<evidence type="ECO:0000313" key="3">
    <source>
        <dbReference type="EMBL" id="PQO37159.1"/>
    </source>
</evidence>
<organism evidence="3 4">
    <name type="scientific">Blastopirellula marina</name>
    <dbReference type="NCBI Taxonomy" id="124"/>
    <lineage>
        <taxon>Bacteria</taxon>
        <taxon>Pseudomonadati</taxon>
        <taxon>Planctomycetota</taxon>
        <taxon>Planctomycetia</taxon>
        <taxon>Pirellulales</taxon>
        <taxon>Pirellulaceae</taxon>
        <taxon>Blastopirellula</taxon>
    </lineage>
</organism>
<dbReference type="Gene3D" id="3.60.70.12">
    <property type="entry name" value="L-amino peptidase D-ALA esterase/amidase"/>
    <property type="match status" value="1"/>
</dbReference>
<dbReference type="PANTHER" id="PTHR36512:SF3">
    <property type="entry name" value="BLR5678 PROTEIN"/>
    <property type="match status" value="1"/>
</dbReference>
<dbReference type="CDD" id="cd02253">
    <property type="entry name" value="DmpA"/>
    <property type="match status" value="1"/>
</dbReference>
<proteinExistence type="inferred from homology"/>
<dbReference type="GO" id="GO:0004177">
    <property type="term" value="F:aminopeptidase activity"/>
    <property type="evidence" value="ECO:0007669"/>
    <property type="project" value="UniProtKB-KW"/>
</dbReference>
<evidence type="ECO:0000313" key="4">
    <source>
        <dbReference type="Proteomes" id="UP000238322"/>
    </source>
</evidence>
<dbReference type="RefSeq" id="WP_105328408.1">
    <property type="nucleotide sequence ID" value="NZ_PUHY01000005.1"/>
</dbReference>
<protein>
    <submittedName>
        <fullName evidence="3">Aminopeptidase</fullName>
    </submittedName>
</protein>
<dbReference type="InterPro" id="IPR005321">
    <property type="entry name" value="Peptidase_S58_DmpA"/>
</dbReference>
<sequence length="391" mass="40922">MHLRVLVLLLSMMVSSLNSISADEPDARPRTRDLGIAPGVFKPGKSNAITDVAGVKVGQVTLIDGKDIRTGVTAILPHEGNLFQQKTPAAVFIGNAFGKLAGSTQVEELGNLETPIILTNTLSVGTAVEAVVKWSLTQPGNENVRSVNALVGETNDGGLNDIRGQHVRGPHVVQAIEAAQSGIVEEGCVGAGTGCIAFGWKGGIGTSSRTLPQRYGGYTVGVLVQANFGGVLQVDGLPVGKVLGKHTFAETPPVSPPAPLKPGDGSCMIVVATDAPLDPRNLKRLAARALFGLARTGSSYTNGSGDFAIAFSTNPDLRVAYGEEKIQTQPTLPNDAVSPLFQAALETTEEAVYNALLKATPMQGRDGRKVEALPLEPLRALIEKREQSLAE</sequence>
<name>A0A2S8FY95_9BACT</name>
<dbReference type="SUPFAM" id="SSF56266">
    <property type="entry name" value="DmpA/ArgJ-like"/>
    <property type="match status" value="1"/>
</dbReference>
<keyword evidence="3" id="KW-0378">Hydrolase</keyword>
<comment type="caution">
    <text evidence="3">The sequence shown here is derived from an EMBL/GenBank/DDBJ whole genome shotgun (WGS) entry which is preliminary data.</text>
</comment>
<feature type="signal peptide" evidence="2">
    <location>
        <begin position="1"/>
        <end position="21"/>
    </location>
</feature>
<keyword evidence="3" id="KW-0645">Protease</keyword>
<dbReference type="InterPro" id="IPR016117">
    <property type="entry name" value="ArgJ-like_dom_sf"/>
</dbReference>
<dbReference type="Proteomes" id="UP000238322">
    <property type="component" value="Unassembled WGS sequence"/>
</dbReference>
<feature type="chain" id="PRO_5015586092" evidence="2">
    <location>
        <begin position="22"/>
        <end position="391"/>
    </location>
</feature>
<comment type="similarity">
    <text evidence="1">Belongs to the peptidase S58 family.</text>
</comment>
<dbReference type="AlphaFoldDB" id="A0A2S8FY95"/>
<gene>
    <name evidence="3" type="ORF">C5Y83_04170</name>
</gene>
<dbReference type="Pfam" id="PF03576">
    <property type="entry name" value="Peptidase_S58"/>
    <property type="match status" value="1"/>
</dbReference>
<keyword evidence="3" id="KW-0031">Aminopeptidase</keyword>
<evidence type="ECO:0000256" key="2">
    <source>
        <dbReference type="SAM" id="SignalP"/>
    </source>
</evidence>
<keyword evidence="2" id="KW-0732">Signal</keyword>
<dbReference type="PANTHER" id="PTHR36512">
    <property type="entry name" value="D-AMINOPEPTIDASE"/>
    <property type="match status" value="1"/>
</dbReference>